<feature type="compositionally biased region" description="Basic and acidic residues" evidence="5">
    <location>
        <begin position="1"/>
        <end position="14"/>
    </location>
</feature>
<dbReference type="InterPro" id="IPR017930">
    <property type="entry name" value="Myb_dom"/>
</dbReference>
<dbReference type="CDD" id="cd00167">
    <property type="entry name" value="SANT"/>
    <property type="match status" value="2"/>
</dbReference>
<evidence type="ECO:0000259" key="7">
    <source>
        <dbReference type="PROSITE" id="PS51294"/>
    </source>
</evidence>
<dbReference type="Proteomes" id="UP001470230">
    <property type="component" value="Unassembled WGS sequence"/>
</dbReference>
<dbReference type="PANTHER" id="PTHR46621">
    <property type="entry name" value="SNRNA-ACTIVATING PROTEIN COMPLEX SUBUNIT 4"/>
    <property type="match status" value="1"/>
</dbReference>
<evidence type="ECO:0000256" key="4">
    <source>
        <dbReference type="ARBA" id="ARBA00023242"/>
    </source>
</evidence>
<keyword evidence="4" id="KW-0539">Nucleus</keyword>
<dbReference type="PROSITE" id="PS51294">
    <property type="entry name" value="HTH_MYB"/>
    <property type="match status" value="2"/>
</dbReference>
<name>A0ABR2H3Q2_9EUKA</name>
<evidence type="ECO:0000259" key="6">
    <source>
        <dbReference type="PROSITE" id="PS50090"/>
    </source>
</evidence>
<dbReference type="PROSITE" id="PS50090">
    <property type="entry name" value="MYB_LIKE"/>
    <property type="match status" value="2"/>
</dbReference>
<evidence type="ECO:0000256" key="3">
    <source>
        <dbReference type="ARBA" id="ARBA00023163"/>
    </source>
</evidence>
<feature type="domain" description="HTH myb-type" evidence="7">
    <location>
        <begin position="16"/>
        <end position="67"/>
    </location>
</feature>
<dbReference type="InterPro" id="IPR051575">
    <property type="entry name" value="Myb-like_DNA-bd"/>
</dbReference>
<keyword evidence="2" id="KW-0238">DNA-binding</keyword>
<dbReference type="SUPFAM" id="SSF46689">
    <property type="entry name" value="Homeodomain-like"/>
    <property type="match status" value="1"/>
</dbReference>
<keyword evidence="9" id="KW-1185">Reference proteome</keyword>
<evidence type="ECO:0008006" key="10">
    <source>
        <dbReference type="Google" id="ProtNLM"/>
    </source>
</evidence>
<evidence type="ECO:0000256" key="1">
    <source>
        <dbReference type="ARBA" id="ARBA00023015"/>
    </source>
</evidence>
<dbReference type="SMART" id="SM00717">
    <property type="entry name" value="SANT"/>
    <property type="match status" value="2"/>
</dbReference>
<feature type="domain" description="Myb-like" evidence="6">
    <location>
        <begin position="68"/>
        <end position="118"/>
    </location>
</feature>
<dbReference type="Gene3D" id="1.10.10.60">
    <property type="entry name" value="Homeodomain-like"/>
    <property type="match status" value="2"/>
</dbReference>
<keyword evidence="3" id="KW-0804">Transcription</keyword>
<reference evidence="8 9" key="1">
    <citation type="submission" date="2024-04" db="EMBL/GenBank/DDBJ databases">
        <title>Tritrichomonas musculus Genome.</title>
        <authorList>
            <person name="Alves-Ferreira E."/>
            <person name="Grigg M."/>
            <person name="Lorenzi H."/>
            <person name="Galac M."/>
        </authorList>
    </citation>
    <scope>NUCLEOTIDE SEQUENCE [LARGE SCALE GENOMIC DNA]</scope>
    <source>
        <strain evidence="8 9">EAF2021</strain>
    </source>
</reference>
<dbReference type="InterPro" id="IPR009057">
    <property type="entry name" value="Homeodomain-like_sf"/>
</dbReference>
<feature type="region of interest" description="Disordered" evidence="5">
    <location>
        <begin position="125"/>
        <end position="148"/>
    </location>
</feature>
<feature type="domain" description="Myb-like" evidence="6">
    <location>
        <begin position="16"/>
        <end position="67"/>
    </location>
</feature>
<protein>
    <recommendedName>
        <fullName evidence="10">Myb-like DNA-binding domain containing protein</fullName>
    </recommendedName>
</protein>
<keyword evidence="1" id="KW-0805">Transcription regulation</keyword>
<dbReference type="EMBL" id="JAPFFF010000045">
    <property type="protein sequence ID" value="KAK8840471.1"/>
    <property type="molecule type" value="Genomic_DNA"/>
</dbReference>
<evidence type="ECO:0000313" key="9">
    <source>
        <dbReference type="Proteomes" id="UP001470230"/>
    </source>
</evidence>
<proteinExistence type="predicted"/>
<feature type="compositionally biased region" description="Basic and acidic residues" evidence="5">
    <location>
        <begin position="133"/>
        <end position="148"/>
    </location>
</feature>
<evidence type="ECO:0000256" key="2">
    <source>
        <dbReference type="ARBA" id="ARBA00023125"/>
    </source>
</evidence>
<sequence length="206" mass="24741">MNESKSQKEKEISNKKQIQKRRPFSKEEDMRLLHFVQQFGVDEWNRIAIFMPSRSARQCKDRYEGYLSPSIKHDKFTNEEDLIIIEKYEIFGPKWKKIASFINGRSGNQIKNRWNSHICKLTEEEISSMKQPDQNKKDEEVNNNEEDKNVIIEIDEVENKETKKSDSKTLKSTNIVDRINDMFFKDIEEDEKNFNDYDFDDYDFDE</sequence>
<evidence type="ECO:0000256" key="5">
    <source>
        <dbReference type="SAM" id="MobiDB-lite"/>
    </source>
</evidence>
<organism evidence="8 9">
    <name type="scientific">Tritrichomonas musculus</name>
    <dbReference type="NCBI Taxonomy" id="1915356"/>
    <lineage>
        <taxon>Eukaryota</taxon>
        <taxon>Metamonada</taxon>
        <taxon>Parabasalia</taxon>
        <taxon>Tritrichomonadida</taxon>
        <taxon>Tritrichomonadidae</taxon>
        <taxon>Tritrichomonas</taxon>
    </lineage>
</organism>
<accession>A0ABR2H3Q2</accession>
<comment type="caution">
    <text evidence="8">The sequence shown here is derived from an EMBL/GenBank/DDBJ whole genome shotgun (WGS) entry which is preliminary data.</text>
</comment>
<feature type="region of interest" description="Disordered" evidence="5">
    <location>
        <begin position="1"/>
        <end position="23"/>
    </location>
</feature>
<dbReference type="InterPro" id="IPR001005">
    <property type="entry name" value="SANT/Myb"/>
</dbReference>
<dbReference type="PANTHER" id="PTHR46621:SF1">
    <property type="entry name" value="SNRNA-ACTIVATING PROTEIN COMPLEX SUBUNIT 4"/>
    <property type="match status" value="1"/>
</dbReference>
<gene>
    <name evidence="8" type="ORF">M9Y10_030676</name>
</gene>
<dbReference type="Pfam" id="PF00249">
    <property type="entry name" value="Myb_DNA-binding"/>
    <property type="match status" value="2"/>
</dbReference>
<feature type="domain" description="HTH myb-type" evidence="7">
    <location>
        <begin position="68"/>
        <end position="122"/>
    </location>
</feature>
<evidence type="ECO:0000313" key="8">
    <source>
        <dbReference type="EMBL" id="KAK8840471.1"/>
    </source>
</evidence>